<evidence type="ECO:0000313" key="19">
    <source>
        <dbReference type="Proteomes" id="UP000053268"/>
    </source>
</evidence>
<evidence type="ECO:0000256" key="6">
    <source>
        <dbReference type="ARBA" id="ARBA00022723"/>
    </source>
</evidence>
<evidence type="ECO:0000313" key="18">
    <source>
        <dbReference type="EMBL" id="KPI93601.1"/>
    </source>
</evidence>
<dbReference type="SUPFAM" id="SSF55073">
    <property type="entry name" value="Nucleotide cyclase"/>
    <property type="match status" value="2"/>
</dbReference>
<dbReference type="InterPro" id="IPR009398">
    <property type="entry name" value="Adcy_conserved_dom"/>
</dbReference>
<keyword evidence="8" id="KW-0067">ATP-binding</keyword>
<feature type="region of interest" description="Disordered" evidence="15">
    <location>
        <begin position="1237"/>
        <end position="1261"/>
    </location>
</feature>
<dbReference type="GO" id="GO:0005886">
    <property type="term" value="C:plasma membrane"/>
    <property type="evidence" value="ECO:0007669"/>
    <property type="project" value="InterPro"/>
</dbReference>
<feature type="transmembrane region" description="Helical" evidence="16">
    <location>
        <begin position="893"/>
        <end position="911"/>
    </location>
</feature>
<keyword evidence="6" id="KW-0479">Metal-binding</keyword>
<comment type="catalytic activity">
    <reaction evidence="1">
        <text>ATP = 3',5'-cyclic AMP + diphosphate</text>
        <dbReference type="Rhea" id="RHEA:15389"/>
        <dbReference type="ChEBI" id="CHEBI:30616"/>
        <dbReference type="ChEBI" id="CHEBI:33019"/>
        <dbReference type="ChEBI" id="CHEBI:58165"/>
        <dbReference type="EC" id="4.6.1.1"/>
    </reaction>
</comment>
<feature type="transmembrane region" description="Helical" evidence="16">
    <location>
        <begin position="769"/>
        <end position="790"/>
    </location>
</feature>
<feature type="compositionally biased region" description="Low complexity" evidence="15">
    <location>
        <begin position="1293"/>
        <end position="1316"/>
    </location>
</feature>
<feature type="domain" description="Guanylate cyclase" evidence="17">
    <location>
        <begin position="429"/>
        <end position="564"/>
    </location>
</feature>
<organism evidence="18 19">
    <name type="scientific">Papilio xuthus</name>
    <name type="common">Asian swallowtail butterfly</name>
    <dbReference type="NCBI Taxonomy" id="66420"/>
    <lineage>
        <taxon>Eukaryota</taxon>
        <taxon>Metazoa</taxon>
        <taxon>Ecdysozoa</taxon>
        <taxon>Arthropoda</taxon>
        <taxon>Hexapoda</taxon>
        <taxon>Insecta</taxon>
        <taxon>Pterygota</taxon>
        <taxon>Neoptera</taxon>
        <taxon>Endopterygota</taxon>
        <taxon>Lepidoptera</taxon>
        <taxon>Glossata</taxon>
        <taxon>Ditrysia</taxon>
        <taxon>Papilionoidea</taxon>
        <taxon>Papilionidae</taxon>
        <taxon>Papilioninae</taxon>
        <taxon>Papilio</taxon>
    </lineage>
</organism>
<dbReference type="GO" id="GO:0007189">
    <property type="term" value="P:adenylate cyclase-activating G protein-coupled receptor signaling pathway"/>
    <property type="evidence" value="ECO:0007669"/>
    <property type="project" value="TreeGrafter"/>
</dbReference>
<comment type="similarity">
    <text evidence="14">Belongs to the adenylyl cyclase class-4/guanylyl cyclase family.</text>
</comment>
<dbReference type="PANTHER" id="PTHR45627">
    <property type="entry name" value="ADENYLATE CYCLASE TYPE 1"/>
    <property type="match status" value="1"/>
</dbReference>
<dbReference type="InterPro" id="IPR001054">
    <property type="entry name" value="A/G_cyclase"/>
</dbReference>
<evidence type="ECO:0000256" key="14">
    <source>
        <dbReference type="RuleBase" id="RU000405"/>
    </source>
</evidence>
<evidence type="ECO:0000256" key="5">
    <source>
        <dbReference type="ARBA" id="ARBA00022692"/>
    </source>
</evidence>
<dbReference type="PROSITE" id="PS00452">
    <property type="entry name" value="GUANYLATE_CYCLASE_1"/>
    <property type="match status" value="1"/>
</dbReference>
<feature type="transmembrane region" description="Helical" evidence="16">
    <location>
        <begin position="277"/>
        <end position="304"/>
    </location>
</feature>
<dbReference type="GO" id="GO:0005524">
    <property type="term" value="F:ATP binding"/>
    <property type="evidence" value="ECO:0007669"/>
    <property type="project" value="UniProtKB-KW"/>
</dbReference>
<gene>
    <name evidence="18" type="ORF">RR46_10861</name>
</gene>
<sequence>MPSSDNRPPGKLVFTATEKDRYCHTESKIVACSLASIPHTKTILVIRELDGRGWLETMVELPSGVGDEPPDVVPQVGLCCEVVREGREGEGEVAPDGERLPGDGASCSAPDDQHRISDEDGSSNSPRNSIDPFRTESDPVSSESILRTGRYYKGIYWPSITNSFKDETVELSYQRYSRRQRQKSLIMVNVVDLALKICLSLIYTLTNRHDIESVADGYQIAWTVAFACLNVAVCLLGCWRCFANNYLHWAAAATWILLIAQGLSGQGIGFQAPENQVWYMLFIIFAPYAMLPLSLGWCIVIGLLSSVSHVLATAVVIKDIMNNSTEVAQSCALRLLIANALLYNAVNFAGMYAKYLTDWGQRKAFLETHRSMVTRQRTKRESDRQWKLFQSVIPDFLAKEIYSHVSRVKGEFQEQQFNNLYIQRHENVSILFADIKGFTGKLIALYVQLSSKCNAQELVKILNELFARFDRLASENHCLRIKLLGDCYFCVSGLPERRSNHAYCCVNMGLHMIRAIRDVRYNAQVDLDMRIGVHSGAVLCGVLGLLKWQFDLWSLDVTIANHMESGGLPGRVHISSATLECLNGTFEVEAGEGGTRDPRLRELGLTTYLIKSSEQPRRTRHRSRPNCIQAVTQAQCDTPRRTSSSIDDENTTDWTPEMPFQSYFSSSSAIVTRLPRLIKHEDAEQGQDVEITSMSDEDDIINHSIEVSSNRRMRLDNMRAWSLRFRRASLEQRFASQDERTFKSNVMCCLVLWLFILAVQYVIHFNCWRLVAILGVMSVPLALSFCLVMAEEFPGVAPRLARASAALGRTRLRRNLHICCFVTIMSISSTTKLYICPSSFRNATSPLERPNGTNADHERAGECYRPEYVVFTWILCLVALTSILKLYYLIKTLLAVLNVAMFSVLLLIYYNEYDFDSLNRSTQLPFYVQMLILMVMFLVMVVYHARLVEVTSRLDLLWRLQAQTDLAEMRDTQRTNRHLLKHILPDHVVAHFLAKDRCPDELYSQWRDEVGVMFAGIPNFHEFYSEQKAIDCMRLLNEIICNVPTIVDFDKLLMQPRFKSIEKIKTIGATYMAASGLNPNHKSGQDECEHLCALVDYAFALREALDDINKHSFNKFRLRVGISCGPLVGGVIGARKPVYDIWGNTVNEASRMESTGAMDRIQVTKYTKQVLERRGYGLEPRGPVEVKGKGRMETWWVRRRRARGAGPLPAPAPPRSLAALVYTMLQARKRIYTHPLDTPAISNSRGGSVRAERRVPKRHTHTNGQKMEMGIRPHASSMVVRRPDMAPPIVGSASAPHTPTAPHAPQAPTHAVPAPHMSEPRLGIGARLKAASFSYRTRPARERDRSPRLRDQTEGSVGSVANGTPGSFRFRSVTTASFFRSRNRDRRNKEQLDEDAKDNGDTHVTTRM</sequence>
<feature type="region of interest" description="Disordered" evidence="15">
    <location>
        <begin position="1285"/>
        <end position="1319"/>
    </location>
</feature>
<evidence type="ECO:0000256" key="16">
    <source>
        <dbReference type="SAM" id="Phobius"/>
    </source>
</evidence>
<evidence type="ECO:0000256" key="13">
    <source>
        <dbReference type="ARBA" id="ARBA00023239"/>
    </source>
</evidence>
<dbReference type="SMART" id="SM00044">
    <property type="entry name" value="CYCc"/>
    <property type="match status" value="2"/>
</dbReference>
<dbReference type="GO" id="GO:0004016">
    <property type="term" value="F:adenylate cyclase activity"/>
    <property type="evidence" value="ECO:0007669"/>
    <property type="project" value="UniProtKB-EC"/>
</dbReference>
<evidence type="ECO:0000256" key="2">
    <source>
        <dbReference type="ARBA" id="ARBA00001946"/>
    </source>
</evidence>
<dbReference type="EC" id="4.6.1.1" evidence="4"/>
<keyword evidence="9" id="KW-0460">Magnesium</keyword>
<keyword evidence="5 16" id="KW-0812">Transmembrane</keyword>
<evidence type="ECO:0000256" key="4">
    <source>
        <dbReference type="ARBA" id="ARBA00012201"/>
    </source>
</evidence>
<evidence type="ECO:0000256" key="15">
    <source>
        <dbReference type="SAM" id="MobiDB-lite"/>
    </source>
</evidence>
<dbReference type="Gene3D" id="3.30.70.1230">
    <property type="entry name" value="Nucleotide cyclase"/>
    <property type="match status" value="2"/>
</dbReference>
<dbReference type="Proteomes" id="UP000053268">
    <property type="component" value="Unassembled WGS sequence"/>
</dbReference>
<feature type="transmembrane region" description="Helical" evidence="16">
    <location>
        <begin position="926"/>
        <end position="945"/>
    </location>
</feature>
<dbReference type="EMBL" id="KQ459602">
    <property type="protein sequence ID" value="KPI93601.1"/>
    <property type="molecule type" value="Genomic_DNA"/>
</dbReference>
<feature type="domain" description="Guanylate cyclase" evidence="17">
    <location>
        <begin position="1011"/>
        <end position="1153"/>
    </location>
</feature>
<accession>A0A194PJK1</accession>
<comment type="subcellular location">
    <subcellularLocation>
        <location evidence="3">Membrane</location>
        <topology evidence="3">Multi-pass membrane protein</topology>
    </subcellularLocation>
</comment>
<keyword evidence="11" id="KW-0115">cAMP biosynthesis</keyword>
<comment type="cofactor">
    <cofactor evidence="2">
        <name>Mg(2+)</name>
        <dbReference type="ChEBI" id="CHEBI:18420"/>
    </cofactor>
</comment>
<dbReference type="InterPro" id="IPR032628">
    <property type="entry name" value="AC_N"/>
</dbReference>
<dbReference type="Pfam" id="PF00211">
    <property type="entry name" value="Guanylate_cyc"/>
    <property type="match status" value="2"/>
</dbReference>
<dbReference type="PANTHER" id="PTHR45627:SF1">
    <property type="entry name" value="ADENYLATE CYCLASE TYPE 8"/>
    <property type="match status" value="1"/>
</dbReference>
<evidence type="ECO:0000256" key="11">
    <source>
        <dbReference type="ARBA" id="ARBA00022998"/>
    </source>
</evidence>
<evidence type="ECO:0000256" key="1">
    <source>
        <dbReference type="ARBA" id="ARBA00001593"/>
    </source>
</evidence>
<name>A0A194PJK1_PAPXU</name>
<feature type="compositionally biased region" description="Basic and acidic residues" evidence="15">
    <location>
        <begin position="87"/>
        <end position="101"/>
    </location>
</feature>
<feature type="region of interest" description="Disordered" evidence="15">
    <location>
        <begin position="1333"/>
        <end position="1368"/>
    </location>
</feature>
<keyword evidence="12 16" id="KW-0472">Membrane</keyword>
<evidence type="ECO:0000256" key="7">
    <source>
        <dbReference type="ARBA" id="ARBA00022741"/>
    </source>
</evidence>
<feature type="region of interest" description="Disordered" evidence="15">
    <location>
        <begin position="1381"/>
        <end position="1408"/>
    </location>
</feature>
<reference evidence="18 19" key="1">
    <citation type="journal article" date="2015" name="Nat. Commun.">
        <title>Outbred genome sequencing and CRISPR/Cas9 gene editing in butterflies.</title>
        <authorList>
            <person name="Li X."/>
            <person name="Fan D."/>
            <person name="Zhang W."/>
            <person name="Liu G."/>
            <person name="Zhang L."/>
            <person name="Zhao L."/>
            <person name="Fang X."/>
            <person name="Chen L."/>
            <person name="Dong Y."/>
            <person name="Chen Y."/>
            <person name="Ding Y."/>
            <person name="Zhao R."/>
            <person name="Feng M."/>
            <person name="Zhu Y."/>
            <person name="Feng Y."/>
            <person name="Jiang X."/>
            <person name="Zhu D."/>
            <person name="Xiang H."/>
            <person name="Feng X."/>
            <person name="Li S."/>
            <person name="Wang J."/>
            <person name="Zhang G."/>
            <person name="Kronforst M.R."/>
            <person name="Wang W."/>
        </authorList>
    </citation>
    <scope>NUCLEOTIDE SEQUENCE [LARGE SCALE GENOMIC DNA]</scope>
    <source>
        <strain evidence="18">Ya'a_city_454_Px</strain>
        <tissue evidence="18">Whole body</tissue>
    </source>
</reference>
<dbReference type="GO" id="GO:0006171">
    <property type="term" value="P:cAMP biosynthetic process"/>
    <property type="evidence" value="ECO:0007669"/>
    <property type="project" value="UniProtKB-KW"/>
</dbReference>
<protein>
    <recommendedName>
        <fullName evidence="4">adenylate cyclase</fullName>
        <ecNumber evidence="4">4.6.1.1</ecNumber>
    </recommendedName>
</protein>
<dbReference type="STRING" id="66420.A0A194PJK1"/>
<dbReference type="InterPro" id="IPR029787">
    <property type="entry name" value="Nucleotide_cyclase"/>
</dbReference>
<dbReference type="PROSITE" id="PS50125">
    <property type="entry name" value="GUANYLATE_CYCLASE_2"/>
    <property type="match status" value="2"/>
</dbReference>
<evidence type="ECO:0000256" key="12">
    <source>
        <dbReference type="ARBA" id="ARBA00023136"/>
    </source>
</evidence>
<dbReference type="Pfam" id="PF06327">
    <property type="entry name" value="Adcy_cons_dom"/>
    <property type="match status" value="1"/>
</dbReference>
<keyword evidence="13 14" id="KW-0456">Lyase</keyword>
<dbReference type="FunFam" id="3.30.70.1230:FF:000114">
    <property type="entry name" value="Adenylate cyclase 8 (brain)"/>
    <property type="match status" value="1"/>
</dbReference>
<dbReference type="FunFam" id="3.30.70.1230:FF:000032">
    <property type="entry name" value="Adenylyl cyclase 78C"/>
    <property type="match status" value="1"/>
</dbReference>
<keyword evidence="7" id="KW-0547">Nucleotide-binding</keyword>
<proteinExistence type="inferred from homology"/>
<dbReference type="InterPro" id="IPR018297">
    <property type="entry name" value="A/G_cyclase_CS"/>
</dbReference>
<feature type="compositionally biased region" description="Polar residues" evidence="15">
    <location>
        <begin position="1354"/>
        <end position="1365"/>
    </location>
</feature>
<feature type="transmembrane region" description="Helical" evidence="16">
    <location>
        <begin position="218"/>
        <end position="239"/>
    </location>
</feature>
<feature type="transmembrane region" description="Helical" evidence="16">
    <location>
        <begin position="868"/>
        <end position="888"/>
    </location>
</feature>
<feature type="compositionally biased region" description="Basic and acidic residues" evidence="15">
    <location>
        <begin position="1339"/>
        <end position="1353"/>
    </location>
</feature>
<feature type="transmembrane region" description="Helical" evidence="16">
    <location>
        <begin position="185"/>
        <end position="206"/>
    </location>
</feature>
<evidence type="ECO:0000256" key="9">
    <source>
        <dbReference type="ARBA" id="ARBA00022842"/>
    </source>
</evidence>
<dbReference type="GO" id="GO:0046872">
    <property type="term" value="F:metal ion binding"/>
    <property type="evidence" value="ECO:0007669"/>
    <property type="project" value="UniProtKB-KW"/>
</dbReference>
<feature type="transmembrane region" description="Helical" evidence="16">
    <location>
        <begin position="246"/>
        <end position="265"/>
    </location>
</feature>
<dbReference type="Pfam" id="PF16214">
    <property type="entry name" value="AC_N"/>
    <property type="match status" value="1"/>
</dbReference>
<keyword evidence="10 16" id="KW-1133">Transmembrane helix</keyword>
<evidence type="ECO:0000256" key="10">
    <source>
        <dbReference type="ARBA" id="ARBA00022989"/>
    </source>
</evidence>
<evidence type="ECO:0000256" key="8">
    <source>
        <dbReference type="ARBA" id="ARBA00022840"/>
    </source>
</evidence>
<evidence type="ECO:0000256" key="3">
    <source>
        <dbReference type="ARBA" id="ARBA00004141"/>
    </source>
</evidence>
<dbReference type="CDD" id="cd07302">
    <property type="entry name" value="CHD"/>
    <property type="match status" value="2"/>
</dbReference>
<feature type="transmembrane region" description="Helical" evidence="16">
    <location>
        <begin position="742"/>
        <end position="763"/>
    </location>
</feature>
<feature type="region of interest" description="Disordered" evidence="15">
    <location>
        <begin position="87"/>
        <end position="141"/>
    </location>
</feature>
<evidence type="ECO:0000259" key="17">
    <source>
        <dbReference type="PROSITE" id="PS50125"/>
    </source>
</evidence>
<keyword evidence="19" id="KW-1185">Reference proteome</keyword>
<dbReference type="GO" id="GO:0035556">
    <property type="term" value="P:intracellular signal transduction"/>
    <property type="evidence" value="ECO:0007669"/>
    <property type="project" value="InterPro"/>
</dbReference>